<dbReference type="Gene3D" id="1.10.3720.10">
    <property type="entry name" value="MetI-like"/>
    <property type="match status" value="1"/>
</dbReference>
<comment type="similarity">
    <text evidence="7">Belongs to the binding-protein-dependent transport system permease family.</text>
</comment>
<keyword evidence="10" id="KW-1185">Reference proteome</keyword>
<dbReference type="Proteomes" id="UP000002368">
    <property type="component" value="Chromosome"/>
</dbReference>
<evidence type="ECO:0000313" key="10">
    <source>
        <dbReference type="Proteomes" id="UP000002368"/>
    </source>
</evidence>
<dbReference type="InterPro" id="IPR035906">
    <property type="entry name" value="MetI-like_sf"/>
</dbReference>
<feature type="transmembrane region" description="Helical" evidence="7">
    <location>
        <begin position="28"/>
        <end position="47"/>
    </location>
</feature>
<feature type="transmembrane region" description="Helical" evidence="7">
    <location>
        <begin position="81"/>
        <end position="108"/>
    </location>
</feature>
<dbReference type="OrthoDB" id="9804353at2"/>
<dbReference type="GO" id="GO:0042918">
    <property type="term" value="P:alkanesulfonate transmembrane transport"/>
    <property type="evidence" value="ECO:0007669"/>
    <property type="project" value="UniProtKB-ARBA"/>
</dbReference>
<name>D5WWX3_KYRT2</name>
<accession>D5WWX3</accession>
<feature type="domain" description="ABC transmembrane type-1" evidence="8">
    <location>
        <begin position="81"/>
        <end position="261"/>
    </location>
</feature>
<evidence type="ECO:0000256" key="6">
    <source>
        <dbReference type="ARBA" id="ARBA00023136"/>
    </source>
</evidence>
<dbReference type="CDD" id="cd06261">
    <property type="entry name" value="TM_PBP2"/>
    <property type="match status" value="1"/>
</dbReference>
<comment type="subcellular location">
    <subcellularLocation>
        <location evidence="1 7">Cell membrane</location>
        <topology evidence="1 7">Multi-pass membrane protein</topology>
    </subcellularLocation>
</comment>
<dbReference type="InterPro" id="IPR000515">
    <property type="entry name" value="MetI-like"/>
</dbReference>
<feature type="transmembrane region" description="Helical" evidence="7">
    <location>
        <begin position="120"/>
        <end position="141"/>
    </location>
</feature>
<evidence type="ECO:0000256" key="3">
    <source>
        <dbReference type="ARBA" id="ARBA00022475"/>
    </source>
</evidence>
<dbReference type="RefSeq" id="WP_013075115.1">
    <property type="nucleotide sequence ID" value="NC_014098.1"/>
</dbReference>
<dbReference type="KEGG" id="bts:Btus_1087"/>
<evidence type="ECO:0000256" key="4">
    <source>
        <dbReference type="ARBA" id="ARBA00022692"/>
    </source>
</evidence>
<reference evidence="9 10" key="1">
    <citation type="journal article" date="2011" name="Stand. Genomic Sci.">
        <title>Complete genome sequence of the thermophilic, hydrogen-oxidizing Bacillus tusciae type strain (T2) and reclassification in the new genus, Kyrpidia gen. nov. as Kyrpidia tusciae comb. nov. and emendation of the family Alicyclobacillaceae da Costa and Rainey, 2010.</title>
        <authorList>
            <person name="Klenk H.P."/>
            <person name="Lapidus A."/>
            <person name="Chertkov O."/>
            <person name="Copeland A."/>
            <person name="Del Rio T.G."/>
            <person name="Nolan M."/>
            <person name="Lucas S."/>
            <person name="Chen F."/>
            <person name="Tice H."/>
            <person name="Cheng J.F."/>
            <person name="Han C."/>
            <person name="Bruce D."/>
            <person name="Goodwin L."/>
            <person name="Pitluck S."/>
            <person name="Pati A."/>
            <person name="Ivanova N."/>
            <person name="Mavromatis K."/>
            <person name="Daum C."/>
            <person name="Chen A."/>
            <person name="Palaniappan K."/>
            <person name="Chang Y.J."/>
            <person name="Land M."/>
            <person name="Hauser L."/>
            <person name="Jeffries C.D."/>
            <person name="Detter J.C."/>
            <person name="Rohde M."/>
            <person name="Abt B."/>
            <person name="Pukall R."/>
            <person name="Goker M."/>
            <person name="Bristow J."/>
            <person name="Markowitz V."/>
            <person name="Hugenholtz P."/>
            <person name="Eisen J.A."/>
        </authorList>
    </citation>
    <scope>NUCLEOTIDE SEQUENCE [LARGE SCALE GENOMIC DNA]</scope>
    <source>
        <strain evidence="9 10">DSM 2912</strain>
    </source>
</reference>
<protein>
    <submittedName>
        <fullName evidence="9">Binding-protein-dependent transport systems inner membrane component</fullName>
    </submittedName>
</protein>
<dbReference type="FunFam" id="1.10.3720.10:FF:000003">
    <property type="entry name" value="Aliphatic sulfonate ABC transporter permease"/>
    <property type="match status" value="1"/>
</dbReference>
<organism evidence="9 10">
    <name type="scientific">Kyrpidia tusciae (strain DSM 2912 / NBRC 15312 / T2)</name>
    <name type="common">Bacillus tusciae</name>
    <dbReference type="NCBI Taxonomy" id="562970"/>
    <lineage>
        <taxon>Bacteria</taxon>
        <taxon>Bacillati</taxon>
        <taxon>Bacillota</taxon>
        <taxon>Bacilli</taxon>
        <taxon>Bacillales</taxon>
        <taxon>Alicyclobacillaceae</taxon>
        <taxon>Kyrpidia</taxon>
    </lineage>
</organism>
<evidence type="ECO:0000313" key="9">
    <source>
        <dbReference type="EMBL" id="ADG05824.1"/>
    </source>
</evidence>
<feature type="transmembrane region" description="Helical" evidence="7">
    <location>
        <begin position="212"/>
        <end position="231"/>
    </location>
</feature>
<gene>
    <name evidence="9" type="ordered locus">Btus_1087</name>
</gene>
<dbReference type="AlphaFoldDB" id="D5WWX3"/>
<evidence type="ECO:0000256" key="7">
    <source>
        <dbReference type="RuleBase" id="RU363032"/>
    </source>
</evidence>
<proteinExistence type="inferred from homology"/>
<dbReference type="Pfam" id="PF00528">
    <property type="entry name" value="BPD_transp_1"/>
    <property type="match status" value="1"/>
</dbReference>
<dbReference type="HOGENOM" id="CLU_046113_1_2_9"/>
<dbReference type="eggNOG" id="COG0600">
    <property type="taxonomic scope" value="Bacteria"/>
</dbReference>
<dbReference type="STRING" id="562970.Btus_1087"/>
<dbReference type="PROSITE" id="PS50928">
    <property type="entry name" value="ABC_TM1"/>
    <property type="match status" value="1"/>
</dbReference>
<evidence type="ECO:0000256" key="1">
    <source>
        <dbReference type="ARBA" id="ARBA00004651"/>
    </source>
</evidence>
<keyword evidence="5 7" id="KW-1133">Transmembrane helix</keyword>
<feature type="transmembrane region" description="Helical" evidence="7">
    <location>
        <begin position="243"/>
        <end position="261"/>
    </location>
</feature>
<evidence type="ECO:0000259" key="8">
    <source>
        <dbReference type="PROSITE" id="PS50928"/>
    </source>
</evidence>
<feature type="transmembrane region" description="Helical" evidence="7">
    <location>
        <begin position="147"/>
        <end position="166"/>
    </location>
</feature>
<keyword evidence="3" id="KW-1003">Cell membrane</keyword>
<evidence type="ECO:0000256" key="5">
    <source>
        <dbReference type="ARBA" id="ARBA00022989"/>
    </source>
</evidence>
<dbReference type="SUPFAM" id="SSF161098">
    <property type="entry name" value="MetI-like"/>
    <property type="match status" value="1"/>
</dbReference>
<evidence type="ECO:0000256" key="2">
    <source>
        <dbReference type="ARBA" id="ARBA00022448"/>
    </source>
</evidence>
<keyword evidence="6 7" id="KW-0472">Membrane</keyword>
<dbReference type="PANTHER" id="PTHR30151">
    <property type="entry name" value="ALKANE SULFONATE ABC TRANSPORTER-RELATED, MEMBRANE SUBUNIT"/>
    <property type="match status" value="1"/>
</dbReference>
<dbReference type="GO" id="GO:0005886">
    <property type="term" value="C:plasma membrane"/>
    <property type="evidence" value="ECO:0007669"/>
    <property type="project" value="UniProtKB-SubCell"/>
</dbReference>
<sequence length="274" mass="29224">MGISVESFSGTEQKHPIRNRMEFLERPVPGWVAPLGILILLGAWQGVSMAGWVSASALPAPSDILRDGWEMVRGGELWPELYASLVRIVLGFVIGAAAGVTIGVLLGISRLAEAVGLPVVNSLYPIPKIAILPLIMLWLGIGEISKVTVIAVGVAFPMIFNTYSGVRNADPLLVKAAVSFGAGRGDLIRKVILPGALPTIVAGLRISVGTSLLLLVAAEMIAAEHGIGALILKYSNLMMTTRVMVGVVVLSILGLLFNRLLSYLEHKWIPWKHA</sequence>
<dbReference type="EMBL" id="CP002017">
    <property type="protein sequence ID" value="ADG05824.1"/>
    <property type="molecule type" value="Genomic_DNA"/>
</dbReference>
<keyword evidence="4 7" id="KW-0812">Transmembrane</keyword>
<keyword evidence="2 7" id="KW-0813">Transport</keyword>
<dbReference type="PANTHER" id="PTHR30151:SF38">
    <property type="entry name" value="ALIPHATIC SULFONATES TRANSPORT PERMEASE PROTEIN SSUC-RELATED"/>
    <property type="match status" value="1"/>
</dbReference>